<gene>
    <name evidence="2" type="ORF">MAR_004054</name>
</gene>
<reference evidence="2" key="1">
    <citation type="submission" date="2022-11" db="EMBL/GenBank/DDBJ databases">
        <title>Centuries of genome instability and evolution in soft-shell clam transmissible cancer (bioRxiv).</title>
        <authorList>
            <person name="Hart S.F.M."/>
            <person name="Yonemitsu M.A."/>
            <person name="Giersch R.M."/>
            <person name="Beal B.F."/>
            <person name="Arriagada G."/>
            <person name="Davis B.W."/>
            <person name="Ostrander E.A."/>
            <person name="Goff S.P."/>
            <person name="Metzger M.J."/>
        </authorList>
    </citation>
    <scope>NUCLEOTIDE SEQUENCE</scope>
    <source>
        <strain evidence="2">MELC-2E11</strain>
        <tissue evidence="2">Siphon/mantle</tissue>
    </source>
</reference>
<accession>A0ABY7EXY7</accession>
<organism evidence="2 3">
    <name type="scientific">Mya arenaria</name>
    <name type="common">Soft-shell clam</name>
    <dbReference type="NCBI Taxonomy" id="6604"/>
    <lineage>
        <taxon>Eukaryota</taxon>
        <taxon>Metazoa</taxon>
        <taxon>Spiralia</taxon>
        <taxon>Lophotrochozoa</taxon>
        <taxon>Mollusca</taxon>
        <taxon>Bivalvia</taxon>
        <taxon>Autobranchia</taxon>
        <taxon>Heteroconchia</taxon>
        <taxon>Euheterodonta</taxon>
        <taxon>Imparidentia</taxon>
        <taxon>Neoheterodontei</taxon>
        <taxon>Myida</taxon>
        <taxon>Myoidea</taxon>
        <taxon>Myidae</taxon>
        <taxon>Mya</taxon>
    </lineage>
</organism>
<sequence length="159" mass="17588">MSRRESVIGRAQSMLEAPMSKQRRSSLQLPFQAFFPSPKLGENSRANHDESSVSSGKMEEGSLRSRRGINLSIDDTSFPMELKASISPQGTLRENDTRKQKQPSKLTTLFSPMNKTTLGKSEMGEEISYCPFMTVGARYCDNQEQLGYAGLAVTDSPAN</sequence>
<protein>
    <submittedName>
        <fullName evidence="2">Uncharacterized protein</fullName>
    </submittedName>
</protein>
<dbReference type="EMBL" id="CP111020">
    <property type="protein sequence ID" value="WAR13949.1"/>
    <property type="molecule type" value="Genomic_DNA"/>
</dbReference>
<feature type="region of interest" description="Disordered" evidence="1">
    <location>
        <begin position="1"/>
        <end position="72"/>
    </location>
</feature>
<feature type="region of interest" description="Disordered" evidence="1">
    <location>
        <begin position="85"/>
        <end position="105"/>
    </location>
</feature>
<keyword evidence="3" id="KW-1185">Reference proteome</keyword>
<evidence type="ECO:0000256" key="1">
    <source>
        <dbReference type="SAM" id="MobiDB-lite"/>
    </source>
</evidence>
<proteinExistence type="predicted"/>
<name>A0ABY7EXY7_MYAAR</name>
<evidence type="ECO:0000313" key="2">
    <source>
        <dbReference type="EMBL" id="WAR13949.1"/>
    </source>
</evidence>
<evidence type="ECO:0000313" key="3">
    <source>
        <dbReference type="Proteomes" id="UP001164746"/>
    </source>
</evidence>
<feature type="compositionally biased region" description="Basic and acidic residues" evidence="1">
    <location>
        <begin position="45"/>
        <end position="63"/>
    </location>
</feature>
<dbReference type="Proteomes" id="UP001164746">
    <property type="component" value="Chromosome 9"/>
</dbReference>